<keyword evidence="3" id="KW-1185">Reference proteome</keyword>
<dbReference type="OrthoDB" id="6430087at2"/>
<reference evidence="2 3" key="1">
    <citation type="submission" date="2019-09" db="EMBL/GenBank/DDBJ databases">
        <authorList>
            <person name="Li Y."/>
        </authorList>
    </citation>
    <scope>NUCLEOTIDE SEQUENCE [LARGE SCALE GENOMIC DNA]</scope>
    <source>
        <strain evidence="2 3">L3-3HA</strain>
    </source>
</reference>
<organism evidence="2 3">
    <name type="scientific">Affinibrenneria salicis</name>
    <dbReference type="NCBI Taxonomy" id="2590031"/>
    <lineage>
        <taxon>Bacteria</taxon>
        <taxon>Pseudomonadati</taxon>
        <taxon>Pseudomonadota</taxon>
        <taxon>Gammaproteobacteria</taxon>
        <taxon>Enterobacterales</taxon>
        <taxon>Pectobacteriaceae</taxon>
        <taxon>Affinibrenneria</taxon>
    </lineage>
</organism>
<dbReference type="EMBL" id="VYKJ01000022">
    <property type="protein sequence ID" value="KAA8995161.1"/>
    <property type="molecule type" value="Genomic_DNA"/>
</dbReference>
<gene>
    <name evidence="2" type="ORF">FJU30_25190</name>
</gene>
<evidence type="ECO:0000259" key="1">
    <source>
        <dbReference type="Pfam" id="PF00550"/>
    </source>
</evidence>
<comment type="caution">
    <text evidence="2">The sequence shown here is derived from an EMBL/GenBank/DDBJ whole genome shotgun (WGS) entry which is preliminary data.</text>
</comment>
<dbReference type="AlphaFoldDB" id="A0A5J5FQE2"/>
<evidence type="ECO:0000313" key="2">
    <source>
        <dbReference type="EMBL" id="KAA8995161.1"/>
    </source>
</evidence>
<protein>
    <submittedName>
        <fullName evidence="2">Acyl carrier protein</fullName>
    </submittedName>
</protein>
<dbReference type="Proteomes" id="UP000335415">
    <property type="component" value="Unassembled WGS sequence"/>
</dbReference>
<name>A0A5J5FQE2_9GAMM</name>
<dbReference type="Gene3D" id="1.10.1200.10">
    <property type="entry name" value="ACP-like"/>
    <property type="match status" value="1"/>
</dbReference>
<dbReference type="RefSeq" id="WP_150437710.1">
    <property type="nucleotide sequence ID" value="NZ_VYKJ01000022.1"/>
</dbReference>
<dbReference type="InterPro" id="IPR009081">
    <property type="entry name" value="PP-bd_ACP"/>
</dbReference>
<evidence type="ECO:0000313" key="3">
    <source>
        <dbReference type="Proteomes" id="UP000335415"/>
    </source>
</evidence>
<feature type="domain" description="Carrier" evidence="1">
    <location>
        <begin position="23"/>
        <end position="70"/>
    </location>
</feature>
<sequence>MDIQEFIDFINSRSGMQLKPEHADIDLANLDEWDSLTFVYMIMAFESEKNIDMDIEKILQCTNLRDLCKVVNNEVEKNS</sequence>
<dbReference type="InterPro" id="IPR036736">
    <property type="entry name" value="ACP-like_sf"/>
</dbReference>
<dbReference type="Pfam" id="PF00550">
    <property type="entry name" value="PP-binding"/>
    <property type="match status" value="1"/>
</dbReference>
<proteinExistence type="predicted"/>
<accession>A0A5J5FQE2</accession>
<dbReference type="SUPFAM" id="SSF47336">
    <property type="entry name" value="ACP-like"/>
    <property type="match status" value="1"/>
</dbReference>